<accession>A0ABX1X423</accession>
<keyword evidence="2" id="KW-1185">Reference proteome</keyword>
<reference evidence="1 2" key="1">
    <citation type="submission" date="2019-10" db="EMBL/GenBank/DDBJ databases">
        <title>Description of Paenibacillus humi sp. nov.</title>
        <authorList>
            <person name="Carlier A."/>
            <person name="Qi S."/>
        </authorList>
    </citation>
    <scope>NUCLEOTIDE SEQUENCE [LARGE SCALE GENOMIC DNA]</scope>
    <source>
        <strain evidence="1 2">LMG 31461</strain>
    </source>
</reference>
<gene>
    <name evidence="1" type="ORF">GC096_03760</name>
</gene>
<name>A0ABX1X423_9BACL</name>
<evidence type="ECO:0000313" key="1">
    <source>
        <dbReference type="EMBL" id="NOU63162.1"/>
    </source>
</evidence>
<evidence type="ECO:0000313" key="2">
    <source>
        <dbReference type="Proteomes" id="UP000653578"/>
    </source>
</evidence>
<proteinExistence type="predicted"/>
<dbReference type="EMBL" id="WHNY01000009">
    <property type="protein sequence ID" value="NOU63162.1"/>
    <property type="molecule type" value="Genomic_DNA"/>
</dbReference>
<comment type="caution">
    <text evidence="1">The sequence shown here is derived from an EMBL/GenBank/DDBJ whole genome shotgun (WGS) entry which is preliminary data.</text>
</comment>
<dbReference type="Proteomes" id="UP000653578">
    <property type="component" value="Unassembled WGS sequence"/>
</dbReference>
<protein>
    <submittedName>
        <fullName evidence="1">Uncharacterized protein</fullName>
    </submittedName>
</protein>
<sequence>MADRVEVDPTPIQRNAFDVAMELTDLYWRNSANADIEKIDSIFARFYATAKILQSTNYDLLRKYATDEFQR</sequence>
<organism evidence="1 2">
    <name type="scientific">Paenibacillus plantarum</name>
    <dbReference type="NCBI Taxonomy" id="2654975"/>
    <lineage>
        <taxon>Bacteria</taxon>
        <taxon>Bacillati</taxon>
        <taxon>Bacillota</taxon>
        <taxon>Bacilli</taxon>
        <taxon>Bacillales</taxon>
        <taxon>Paenibacillaceae</taxon>
        <taxon>Paenibacillus</taxon>
    </lineage>
</organism>
<dbReference type="RefSeq" id="WP_171628969.1">
    <property type="nucleotide sequence ID" value="NZ_WHNY01000009.1"/>
</dbReference>